<evidence type="ECO:0000313" key="3">
    <source>
        <dbReference type="EMBL" id="KAK3690493.1"/>
    </source>
</evidence>
<reference evidence="3" key="2">
    <citation type="submission" date="2023-06" db="EMBL/GenBank/DDBJ databases">
        <authorList>
            <consortium name="Lawrence Berkeley National Laboratory"/>
            <person name="Haridas S."/>
            <person name="Hensen N."/>
            <person name="Bonometti L."/>
            <person name="Westerberg I."/>
            <person name="Brannstrom I.O."/>
            <person name="Guillou S."/>
            <person name="Cros-Aarteil S."/>
            <person name="Calhoun S."/>
            <person name="Kuo A."/>
            <person name="Mondo S."/>
            <person name="Pangilinan J."/>
            <person name="Riley R."/>
            <person name="Labutti K."/>
            <person name="Andreopoulos B."/>
            <person name="Lipzen A."/>
            <person name="Chen C."/>
            <person name="Yanf M."/>
            <person name="Daum C."/>
            <person name="Ng V."/>
            <person name="Clum A."/>
            <person name="Steindorff A."/>
            <person name="Ohm R."/>
            <person name="Martin F."/>
            <person name="Silar P."/>
            <person name="Natvig D."/>
            <person name="Lalanne C."/>
            <person name="Gautier V."/>
            <person name="Ament-Velasquez S.L."/>
            <person name="Kruys A."/>
            <person name="Hutchinson M.I."/>
            <person name="Powell A.J."/>
            <person name="Barry K."/>
            <person name="Miller A.N."/>
            <person name="Grigoriev I.V."/>
            <person name="Debuchy R."/>
            <person name="Gladieux P."/>
            <person name="Thoren M.H."/>
            <person name="Johannesson H."/>
        </authorList>
    </citation>
    <scope>NUCLEOTIDE SEQUENCE</scope>
    <source>
        <strain evidence="3">CBS 314.62</strain>
    </source>
</reference>
<evidence type="ECO:0000259" key="1">
    <source>
        <dbReference type="Pfam" id="PF06985"/>
    </source>
</evidence>
<sequence>MRLINTTDFSLREVYEPGPDYQYAILSHTWDESLDDPRHREVTFQDIQAPERTRLLTGWAKIEKTCELARAYDPPLRWAWIDTCCIDKSSSAELTEAINSMFRWYQQSTVCFALLSDMPPASPMSPRPGKAPSVSDQFHAALSGCRWFTRGWTLQELLAPKTLYFYDSAWIRRGAKGSMMSEISRITRIDEQVLTDQRFMFQVPLGRRMSWASGRSTKRVEDMAYCLLGIFNINIPLIYGEGDKAFARLQEALVRQSVDLSLFAWDAPGTDTTTYQAFHGMFATSPKQFANCHGLVAIQDAVYAENQSLMMTNRGLELLTYLRSDILSADRYVVHLNCFMTDAEGSSAKQRSLGVRVVRTYNGFARCHPDGLCFIDGMRMKNRSGFRRGDATPEKVYIPASLTTLESAIIETRFKDSIRFRISQPPRASVVLNCTLGLPSGSDRRAWEKDKPVLYTWDQRTQTFLTNGEELFIGLLHADIRSDVSKNIHWPLSLGILCGFRKEGHVDVAKRVSVTSEERRPWAYVIAIASEKDACIKVDGTPFRRRDITLLVHDLDLLIDSGASYGSALASMRERLLGEDYYYTDAEDYYSPCPTTIRLTPYQLGPPDAAGNPQRQLLEQATLALTLSLKNVRGELFDSYEATLHFDPAAYSDSPSVEAPGPESTAVTD</sequence>
<dbReference type="Pfam" id="PF26640">
    <property type="entry name" value="DUF8212"/>
    <property type="match status" value="1"/>
</dbReference>
<dbReference type="InterPro" id="IPR010730">
    <property type="entry name" value="HET"/>
</dbReference>
<dbReference type="EMBL" id="JAULSO010000002">
    <property type="protein sequence ID" value="KAK3690493.1"/>
    <property type="molecule type" value="Genomic_DNA"/>
</dbReference>
<dbReference type="PANTHER" id="PTHR10622:SF12">
    <property type="entry name" value="HET DOMAIN-CONTAINING PROTEIN"/>
    <property type="match status" value="1"/>
</dbReference>
<dbReference type="Pfam" id="PF06985">
    <property type="entry name" value="HET"/>
    <property type="match status" value="1"/>
</dbReference>
<dbReference type="Proteomes" id="UP001270362">
    <property type="component" value="Unassembled WGS sequence"/>
</dbReference>
<reference evidence="3" key="1">
    <citation type="journal article" date="2023" name="Mol. Phylogenet. Evol.">
        <title>Genome-scale phylogeny and comparative genomics of the fungal order Sordariales.</title>
        <authorList>
            <person name="Hensen N."/>
            <person name="Bonometti L."/>
            <person name="Westerberg I."/>
            <person name="Brannstrom I.O."/>
            <person name="Guillou S."/>
            <person name="Cros-Aarteil S."/>
            <person name="Calhoun S."/>
            <person name="Haridas S."/>
            <person name="Kuo A."/>
            <person name="Mondo S."/>
            <person name="Pangilinan J."/>
            <person name="Riley R."/>
            <person name="LaButti K."/>
            <person name="Andreopoulos B."/>
            <person name="Lipzen A."/>
            <person name="Chen C."/>
            <person name="Yan M."/>
            <person name="Daum C."/>
            <person name="Ng V."/>
            <person name="Clum A."/>
            <person name="Steindorff A."/>
            <person name="Ohm R.A."/>
            <person name="Martin F."/>
            <person name="Silar P."/>
            <person name="Natvig D.O."/>
            <person name="Lalanne C."/>
            <person name="Gautier V."/>
            <person name="Ament-Velasquez S.L."/>
            <person name="Kruys A."/>
            <person name="Hutchinson M.I."/>
            <person name="Powell A.J."/>
            <person name="Barry K."/>
            <person name="Miller A.N."/>
            <person name="Grigoriev I.V."/>
            <person name="Debuchy R."/>
            <person name="Gladieux P."/>
            <person name="Hiltunen Thoren M."/>
            <person name="Johannesson H."/>
        </authorList>
    </citation>
    <scope>NUCLEOTIDE SEQUENCE</scope>
    <source>
        <strain evidence="3">CBS 314.62</strain>
    </source>
</reference>
<organism evidence="3 4">
    <name type="scientific">Podospora appendiculata</name>
    <dbReference type="NCBI Taxonomy" id="314037"/>
    <lineage>
        <taxon>Eukaryota</taxon>
        <taxon>Fungi</taxon>
        <taxon>Dikarya</taxon>
        <taxon>Ascomycota</taxon>
        <taxon>Pezizomycotina</taxon>
        <taxon>Sordariomycetes</taxon>
        <taxon>Sordariomycetidae</taxon>
        <taxon>Sordariales</taxon>
        <taxon>Podosporaceae</taxon>
        <taxon>Podospora</taxon>
    </lineage>
</organism>
<keyword evidence="4" id="KW-1185">Reference proteome</keyword>
<dbReference type="PANTHER" id="PTHR10622">
    <property type="entry name" value="HET DOMAIN-CONTAINING PROTEIN"/>
    <property type="match status" value="1"/>
</dbReference>
<protein>
    <submittedName>
        <fullName evidence="3">Heterokaryon incompatibility protein-domain-containing protein</fullName>
    </submittedName>
</protein>
<comment type="caution">
    <text evidence="3">The sequence shown here is derived from an EMBL/GenBank/DDBJ whole genome shotgun (WGS) entry which is preliminary data.</text>
</comment>
<evidence type="ECO:0000313" key="4">
    <source>
        <dbReference type="Proteomes" id="UP001270362"/>
    </source>
</evidence>
<feature type="domain" description="DUF8212" evidence="2">
    <location>
        <begin position="244"/>
        <end position="278"/>
    </location>
</feature>
<dbReference type="InterPro" id="IPR058525">
    <property type="entry name" value="DUF8212"/>
</dbReference>
<evidence type="ECO:0000259" key="2">
    <source>
        <dbReference type="Pfam" id="PF26640"/>
    </source>
</evidence>
<accession>A0AAE0XDC8</accession>
<gene>
    <name evidence="3" type="ORF">B0T22DRAFT_463715</name>
</gene>
<dbReference type="AlphaFoldDB" id="A0AAE0XDC8"/>
<feature type="domain" description="Heterokaryon incompatibility" evidence="1">
    <location>
        <begin position="23"/>
        <end position="156"/>
    </location>
</feature>
<name>A0AAE0XDC8_9PEZI</name>
<proteinExistence type="predicted"/>